<dbReference type="AlphaFoldDB" id="A0A4R5F604"/>
<dbReference type="Proteomes" id="UP000294814">
    <property type="component" value="Unassembled WGS sequence"/>
</dbReference>
<dbReference type="EMBL" id="SMLG01000008">
    <property type="protein sequence ID" value="TDE43163.1"/>
    <property type="molecule type" value="Genomic_DNA"/>
</dbReference>
<gene>
    <name evidence="2" type="ORF">E0I26_11140</name>
</gene>
<evidence type="ECO:0000313" key="2">
    <source>
        <dbReference type="EMBL" id="TDE43163.1"/>
    </source>
</evidence>
<protein>
    <submittedName>
        <fullName evidence="2">Uncharacterized protein</fullName>
    </submittedName>
</protein>
<keyword evidence="1" id="KW-0812">Transmembrane</keyword>
<keyword evidence="3" id="KW-1185">Reference proteome</keyword>
<comment type="caution">
    <text evidence="2">The sequence shown here is derived from an EMBL/GenBank/DDBJ whole genome shotgun (WGS) entry which is preliminary data.</text>
</comment>
<keyword evidence="1" id="KW-1133">Transmembrane helix</keyword>
<evidence type="ECO:0000256" key="1">
    <source>
        <dbReference type="SAM" id="Phobius"/>
    </source>
</evidence>
<evidence type="ECO:0000313" key="3">
    <source>
        <dbReference type="Proteomes" id="UP000294814"/>
    </source>
</evidence>
<organism evidence="2 3">
    <name type="scientific">Flavobacterium rhamnosiphilum</name>
    <dbReference type="NCBI Taxonomy" id="2541724"/>
    <lineage>
        <taxon>Bacteria</taxon>
        <taxon>Pseudomonadati</taxon>
        <taxon>Bacteroidota</taxon>
        <taxon>Flavobacteriia</taxon>
        <taxon>Flavobacteriales</taxon>
        <taxon>Flavobacteriaceae</taxon>
        <taxon>Flavobacterium</taxon>
    </lineage>
</organism>
<keyword evidence="1" id="KW-0472">Membrane</keyword>
<name>A0A4R5F604_9FLAO</name>
<feature type="transmembrane region" description="Helical" evidence="1">
    <location>
        <begin position="6"/>
        <end position="25"/>
    </location>
</feature>
<accession>A0A4R5F604</accession>
<proteinExistence type="predicted"/>
<reference evidence="2 3" key="1">
    <citation type="submission" date="2019-03" db="EMBL/GenBank/DDBJ databases">
        <title>Novel species of Flavobacterium.</title>
        <authorList>
            <person name="Liu Q."/>
            <person name="Xin Y.-H."/>
        </authorList>
    </citation>
    <scope>NUCLEOTIDE SEQUENCE [LARGE SCALE GENOMIC DNA]</scope>
    <source>
        <strain evidence="2 3">LB3P52</strain>
    </source>
</reference>
<sequence length="169" mass="20182">METKDILFIIGIMATLAVSLVNLYFTAKNRKNNLREHIYKEQIRICTLIINDFYKLNLHITELFENPEVQNDSVNKFEIIGAIIYQHEHILPNNIVTLSNETLYKSEGFFVSLREKNQAKTEEEYKEYFNNYYLLVILIRDYFGIDSLSKENQTLYKLPKYYKRIMGKF</sequence>
<dbReference type="RefSeq" id="WP_131916556.1">
    <property type="nucleotide sequence ID" value="NZ_SMLG01000008.1"/>
</dbReference>